<reference evidence="1" key="1">
    <citation type="journal article" date="2023" name="G3 (Bethesda)">
        <title>Whole genome assemblies of Zophobas morio and Tenebrio molitor.</title>
        <authorList>
            <person name="Kaur S."/>
            <person name="Stinson S.A."/>
            <person name="diCenzo G.C."/>
        </authorList>
    </citation>
    <scope>NUCLEOTIDE SEQUENCE</scope>
    <source>
        <strain evidence="1">QUZm001</strain>
    </source>
</reference>
<sequence length="249" mass="27801">MTRTTFIARWDVNSIPYGRRSEVDPLMDACGFFLTRSASNFGGFGLVLTTANKDITTQRFSARPRQTSHFELHSDRIQKARDEDFEQLVFLKTPSKPIGSIVTFSGSHQARNVLALPHSVNLNGINAQTAQNILLGYVAGAGRVFITKISLKCHVLLRSDEKSRRFSVCIAYLNADGREEISKEKISQWFRSGDCTGQWGGANFPFQHCGKILVQINIYASCMAGDLVLDVKDLLQMPHPSSPRKYLLS</sequence>
<comment type="caution">
    <text evidence="1">The sequence shown here is derived from an EMBL/GenBank/DDBJ whole genome shotgun (WGS) entry which is preliminary data.</text>
</comment>
<evidence type="ECO:0000313" key="1">
    <source>
        <dbReference type="EMBL" id="KAJ3656496.1"/>
    </source>
</evidence>
<accession>A0AA38MHA8</accession>
<proteinExistence type="predicted"/>
<evidence type="ECO:0000313" key="2">
    <source>
        <dbReference type="Proteomes" id="UP001168821"/>
    </source>
</evidence>
<dbReference type="Proteomes" id="UP001168821">
    <property type="component" value="Unassembled WGS sequence"/>
</dbReference>
<gene>
    <name evidence="1" type="ORF">Zmor_015569</name>
</gene>
<organism evidence="1 2">
    <name type="scientific">Zophobas morio</name>
    <dbReference type="NCBI Taxonomy" id="2755281"/>
    <lineage>
        <taxon>Eukaryota</taxon>
        <taxon>Metazoa</taxon>
        <taxon>Ecdysozoa</taxon>
        <taxon>Arthropoda</taxon>
        <taxon>Hexapoda</taxon>
        <taxon>Insecta</taxon>
        <taxon>Pterygota</taxon>
        <taxon>Neoptera</taxon>
        <taxon>Endopterygota</taxon>
        <taxon>Coleoptera</taxon>
        <taxon>Polyphaga</taxon>
        <taxon>Cucujiformia</taxon>
        <taxon>Tenebrionidae</taxon>
        <taxon>Zophobas</taxon>
    </lineage>
</organism>
<keyword evidence="2" id="KW-1185">Reference proteome</keyword>
<name>A0AA38MHA8_9CUCU</name>
<dbReference type="AlphaFoldDB" id="A0AA38MHA8"/>
<protein>
    <submittedName>
        <fullName evidence="1">Uncharacterized protein</fullName>
    </submittedName>
</protein>
<dbReference type="EMBL" id="JALNTZ010000004">
    <property type="protein sequence ID" value="KAJ3656496.1"/>
    <property type="molecule type" value="Genomic_DNA"/>
</dbReference>